<name>A0AAN6RTB7_9PEZI</name>
<evidence type="ECO:0000313" key="2">
    <source>
        <dbReference type="EMBL" id="KAK3902657.1"/>
    </source>
</evidence>
<dbReference type="GO" id="GO:0005524">
    <property type="term" value="F:ATP binding"/>
    <property type="evidence" value="ECO:0007669"/>
    <property type="project" value="InterPro"/>
</dbReference>
<dbReference type="InterPro" id="IPR011009">
    <property type="entry name" value="Kinase-like_dom_sf"/>
</dbReference>
<reference evidence="2" key="1">
    <citation type="journal article" date="2023" name="Mol. Phylogenet. Evol.">
        <title>Genome-scale phylogeny and comparative genomics of the fungal order Sordariales.</title>
        <authorList>
            <person name="Hensen N."/>
            <person name="Bonometti L."/>
            <person name="Westerberg I."/>
            <person name="Brannstrom I.O."/>
            <person name="Guillou S."/>
            <person name="Cros-Aarteil S."/>
            <person name="Calhoun S."/>
            <person name="Haridas S."/>
            <person name="Kuo A."/>
            <person name="Mondo S."/>
            <person name="Pangilinan J."/>
            <person name="Riley R."/>
            <person name="LaButti K."/>
            <person name="Andreopoulos B."/>
            <person name="Lipzen A."/>
            <person name="Chen C."/>
            <person name="Yan M."/>
            <person name="Daum C."/>
            <person name="Ng V."/>
            <person name="Clum A."/>
            <person name="Steindorff A."/>
            <person name="Ohm R.A."/>
            <person name="Martin F."/>
            <person name="Silar P."/>
            <person name="Natvig D.O."/>
            <person name="Lalanne C."/>
            <person name="Gautier V."/>
            <person name="Ament-Velasquez S.L."/>
            <person name="Kruys A."/>
            <person name="Hutchinson M.I."/>
            <person name="Powell A.J."/>
            <person name="Barry K."/>
            <person name="Miller A.N."/>
            <person name="Grigoriev I.V."/>
            <person name="Debuchy R."/>
            <person name="Gladieux P."/>
            <person name="Hiltunen Thoren M."/>
            <person name="Johannesson H."/>
        </authorList>
    </citation>
    <scope>NUCLEOTIDE SEQUENCE</scope>
    <source>
        <strain evidence="2">CBS 103.79</strain>
    </source>
</reference>
<organism evidence="2 3">
    <name type="scientific">Staphylotrichum tortipilum</name>
    <dbReference type="NCBI Taxonomy" id="2831512"/>
    <lineage>
        <taxon>Eukaryota</taxon>
        <taxon>Fungi</taxon>
        <taxon>Dikarya</taxon>
        <taxon>Ascomycota</taxon>
        <taxon>Pezizomycotina</taxon>
        <taxon>Sordariomycetes</taxon>
        <taxon>Sordariomycetidae</taxon>
        <taxon>Sordariales</taxon>
        <taxon>Chaetomiaceae</taxon>
        <taxon>Staphylotrichum</taxon>
    </lineage>
</organism>
<dbReference type="GO" id="GO:0005634">
    <property type="term" value="C:nucleus"/>
    <property type="evidence" value="ECO:0007669"/>
    <property type="project" value="TreeGrafter"/>
</dbReference>
<dbReference type="InterPro" id="IPR000719">
    <property type="entry name" value="Prot_kinase_dom"/>
</dbReference>
<dbReference type="PANTHER" id="PTHR44167:SF30">
    <property type="entry name" value="PHOSPHORYLASE KINASE"/>
    <property type="match status" value="1"/>
</dbReference>
<keyword evidence="2" id="KW-0418">Kinase</keyword>
<evidence type="ECO:0000259" key="1">
    <source>
        <dbReference type="PROSITE" id="PS50011"/>
    </source>
</evidence>
<protein>
    <submittedName>
        <fullName evidence="2">Calcium/calmodulin dependent protein kinase</fullName>
    </submittedName>
</protein>
<dbReference type="GO" id="GO:0004674">
    <property type="term" value="F:protein serine/threonine kinase activity"/>
    <property type="evidence" value="ECO:0007669"/>
    <property type="project" value="TreeGrafter"/>
</dbReference>
<proteinExistence type="predicted"/>
<feature type="domain" description="Protein kinase" evidence="1">
    <location>
        <begin position="1"/>
        <end position="273"/>
    </location>
</feature>
<dbReference type="SMART" id="SM00220">
    <property type="entry name" value="S_TKc"/>
    <property type="match status" value="1"/>
</dbReference>
<dbReference type="PANTHER" id="PTHR44167">
    <property type="entry name" value="OVARIAN-SPECIFIC SERINE/THREONINE-PROTEIN KINASE LOK-RELATED"/>
    <property type="match status" value="1"/>
</dbReference>
<accession>A0AAN6RTB7</accession>
<dbReference type="PROSITE" id="PS50011">
    <property type="entry name" value="PROTEIN_KINASE_DOM"/>
    <property type="match status" value="1"/>
</dbReference>
<dbReference type="Proteomes" id="UP001303889">
    <property type="component" value="Unassembled WGS sequence"/>
</dbReference>
<dbReference type="AlphaFoldDB" id="A0AAN6RTB7"/>
<dbReference type="Pfam" id="PF00069">
    <property type="entry name" value="Pkinase"/>
    <property type="match status" value="1"/>
</dbReference>
<dbReference type="Gene3D" id="1.10.510.10">
    <property type="entry name" value="Transferase(Phosphotransferase) domain 1"/>
    <property type="match status" value="1"/>
</dbReference>
<evidence type="ECO:0000313" key="3">
    <source>
        <dbReference type="Proteomes" id="UP001303889"/>
    </source>
</evidence>
<comment type="caution">
    <text evidence="2">The sequence shown here is derived from an EMBL/GenBank/DDBJ whole genome shotgun (WGS) entry which is preliminary data.</text>
</comment>
<keyword evidence="3" id="KW-1185">Reference proteome</keyword>
<dbReference type="SUPFAM" id="SSF56112">
    <property type="entry name" value="Protein kinase-like (PK-like)"/>
    <property type="match status" value="1"/>
</dbReference>
<dbReference type="EMBL" id="MU855495">
    <property type="protein sequence ID" value="KAK3902657.1"/>
    <property type="molecule type" value="Genomic_DNA"/>
</dbReference>
<dbReference type="GO" id="GO:0044773">
    <property type="term" value="P:mitotic DNA damage checkpoint signaling"/>
    <property type="evidence" value="ECO:0007669"/>
    <property type="project" value="TreeGrafter"/>
</dbReference>
<sequence>MFRGDFDYLKVAAAASVHVAPSASPRRQHSRARNLYGFMTTDLLDFARQPLSDDVRKSILNGVLTGLVELHDRRIIHTGQQPNSVADIKPRNILINHDEMVAAGQELTVRQVRISDFEDAVQLDPGKSLRGCLCGNEFWRSPESWARVKQSLTSDVYSFGIVAIYVMLKHMVFRVPDEQLDGDNDWRHILWRHISYFADEEGLEGLVRHIGREDPYIERLVALAGDFGPVKPRESFALWHYADAEFPDVVDKMTNLDPARRITAREALEHPWFQAAELV</sequence>
<reference evidence="2" key="2">
    <citation type="submission" date="2023-05" db="EMBL/GenBank/DDBJ databases">
        <authorList>
            <consortium name="Lawrence Berkeley National Laboratory"/>
            <person name="Steindorff A."/>
            <person name="Hensen N."/>
            <person name="Bonometti L."/>
            <person name="Westerberg I."/>
            <person name="Brannstrom I.O."/>
            <person name="Guillou S."/>
            <person name="Cros-Aarteil S."/>
            <person name="Calhoun S."/>
            <person name="Haridas S."/>
            <person name="Kuo A."/>
            <person name="Mondo S."/>
            <person name="Pangilinan J."/>
            <person name="Riley R."/>
            <person name="Labutti K."/>
            <person name="Andreopoulos B."/>
            <person name="Lipzen A."/>
            <person name="Chen C."/>
            <person name="Yanf M."/>
            <person name="Daum C."/>
            <person name="Ng V."/>
            <person name="Clum A."/>
            <person name="Ohm R."/>
            <person name="Martin F."/>
            <person name="Silar P."/>
            <person name="Natvig D."/>
            <person name="Lalanne C."/>
            <person name="Gautier V."/>
            <person name="Ament-Velasquez S.L."/>
            <person name="Kruys A."/>
            <person name="Hutchinson M.I."/>
            <person name="Powell A.J."/>
            <person name="Barry K."/>
            <person name="Miller A.N."/>
            <person name="Grigoriev I.V."/>
            <person name="Debuchy R."/>
            <person name="Gladieux P."/>
            <person name="Thoren M.H."/>
            <person name="Johannesson H."/>
        </authorList>
    </citation>
    <scope>NUCLEOTIDE SEQUENCE</scope>
    <source>
        <strain evidence="2">CBS 103.79</strain>
    </source>
</reference>
<keyword evidence="2" id="KW-0808">Transferase</keyword>
<gene>
    <name evidence="2" type="ORF">C8A05DRAFT_43956</name>
</gene>